<proteinExistence type="predicted"/>
<gene>
    <name evidence="2" type="ORF">SS37A_03190</name>
</gene>
<reference evidence="2 3" key="1">
    <citation type="journal article" date="2023" name="Int. J. Syst. Evol. Microbiol.">
        <title>Methylocystis iwaonis sp. nov., a type II methane-oxidizing bacterium from surface soil of a rice paddy field in Japan, and emended description of the genus Methylocystis (ex Whittenbury et al. 1970) Bowman et al. 1993.</title>
        <authorList>
            <person name="Kaise H."/>
            <person name="Sawadogo J.B."/>
            <person name="Alam M.S."/>
            <person name="Ueno C."/>
            <person name="Dianou D."/>
            <person name="Shinjo R."/>
            <person name="Asakawa S."/>
        </authorList>
    </citation>
    <scope>NUCLEOTIDE SEQUENCE [LARGE SCALE GENOMIC DNA]</scope>
    <source>
        <strain evidence="2 3">SS37A-Re</strain>
    </source>
</reference>
<evidence type="ECO:0000256" key="1">
    <source>
        <dbReference type="SAM" id="Phobius"/>
    </source>
</evidence>
<keyword evidence="1" id="KW-0472">Membrane</keyword>
<sequence length="94" mass="9809">MLEAVKTYLQDWSDACEYANECAPDLSFLGNGEPFTALLFVAAVCYLAWAVNEAGIKRRVAALAGVAPQAAGDLKAVVEKLTPAPAAAPEKLAA</sequence>
<keyword evidence="1" id="KW-0812">Transmembrane</keyword>
<dbReference type="RefSeq" id="WP_281929999.1">
    <property type="nucleotide sequence ID" value="NZ_AP027142.1"/>
</dbReference>
<keyword evidence="3" id="KW-1185">Reference proteome</keyword>
<organism evidence="2 3">
    <name type="scientific">Methylocystis iwaonis</name>
    <dbReference type="NCBI Taxonomy" id="2885079"/>
    <lineage>
        <taxon>Bacteria</taxon>
        <taxon>Pseudomonadati</taxon>
        <taxon>Pseudomonadota</taxon>
        <taxon>Alphaproteobacteria</taxon>
        <taxon>Hyphomicrobiales</taxon>
        <taxon>Methylocystaceae</taxon>
        <taxon>Methylocystis</taxon>
    </lineage>
</organism>
<keyword evidence="1" id="KW-1133">Transmembrane helix</keyword>
<accession>A0ABM8E477</accession>
<evidence type="ECO:0000313" key="2">
    <source>
        <dbReference type="EMBL" id="BDV32790.1"/>
    </source>
</evidence>
<dbReference type="EMBL" id="AP027142">
    <property type="protein sequence ID" value="BDV32790.1"/>
    <property type="molecule type" value="Genomic_DNA"/>
</dbReference>
<dbReference type="Proteomes" id="UP001317629">
    <property type="component" value="Chromosome"/>
</dbReference>
<evidence type="ECO:0000313" key="3">
    <source>
        <dbReference type="Proteomes" id="UP001317629"/>
    </source>
</evidence>
<protein>
    <submittedName>
        <fullName evidence="2">Uncharacterized protein</fullName>
    </submittedName>
</protein>
<feature type="transmembrane region" description="Helical" evidence="1">
    <location>
        <begin position="34"/>
        <end position="51"/>
    </location>
</feature>
<name>A0ABM8E477_9HYPH</name>